<keyword evidence="5 8" id="KW-0812">Transmembrane</keyword>
<sequence>MENLTGRFEGNYFGWIKEQLVSVPKSMWTMWGFGAGMETILFLTGQIQFITFMALLGTLFGMACVCSMASGHPINGMLGAVSVIAYITVNLPAHHYFSVLDQLFFLFLIDIPLMLKWRTWGRGDNSEIKNLIDVDSLKNTFSTGESKFGKKILSIIKNIFKAFWKYLLVIIAVLALWFALYHIGHLRIMNDYNVYWDSLALAIGAVASVLCFTRYTQTYTLWLVSDAVNIALWFYALKDGYSQAALPMLAMTLFYTASAVYGRFFAIWNGKKQK</sequence>
<dbReference type="Proteomes" id="UP000050898">
    <property type="component" value="Unassembled WGS sequence"/>
</dbReference>
<feature type="transmembrane region" description="Helical" evidence="8">
    <location>
        <begin position="72"/>
        <end position="89"/>
    </location>
</feature>
<organism evidence="9 10">
    <name type="scientific">Liquorilactobacillus mali KCTC 3596 = DSM 20444</name>
    <dbReference type="NCBI Taxonomy" id="1046596"/>
    <lineage>
        <taxon>Bacteria</taxon>
        <taxon>Bacillati</taxon>
        <taxon>Bacillota</taxon>
        <taxon>Bacilli</taxon>
        <taxon>Lactobacillales</taxon>
        <taxon>Lactobacillaceae</taxon>
        <taxon>Liquorilactobacillus</taxon>
    </lineage>
</organism>
<dbReference type="AlphaFoldDB" id="A0A0R2DZK0"/>
<evidence type="ECO:0000256" key="4">
    <source>
        <dbReference type="ARBA" id="ARBA00022475"/>
    </source>
</evidence>
<comment type="subcellular location">
    <subcellularLocation>
        <location evidence="1">Cell membrane</location>
        <topology evidence="1">Multi-pass membrane protein</topology>
    </subcellularLocation>
</comment>
<evidence type="ECO:0000313" key="10">
    <source>
        <dbReference type="Proteomes" id="UP000050898"/>
    </source>
</evidence>
<comment type="caution">
    <text evidence="9">The sequence shown here is derived from an EMBL/GenBank/DDBJ whole genome shotgun (WGS) entry which is preliminary data.</text>
</comment>
<accession>A0A0R2DZK0</accession>
<dbReference type="GO" id="GO:0005886">
    <property type="term" value="C:plasma membrane"/>
    <property type="evidence" value="ECO:0007669"/>
    <property type="project" value="UniProtKB-SubCell"/>
</dbReference>
<dbReference type="PANTHER" id="PTHR36122">
    <property type="entry name" value="NICOTINAMIDE RIBOSIDE TRANSPORTER PNUC"/>
    <property type="match status" value="1"/>
</dbReference>
<evidence type="ECO:0000256" key="3">
    <source>
        <dbReference type="ARBA" id="ARBA00022448"/>
    </source>
</evidence>
<keyword evidence="7 8" id="KW-0472">Membrane</keyword>
<keyword evidence="10" id="KW-1185">Reference proteome</keyword>
<gene>
    <name evidence="9" type="ORF">FD00_GL001085</name>
</gene>
<evidence type="ECO:0000256" key="6">
    <source>
        <dbReference type="ARBA" id="ARBA00022989"/>
    </source>
</evidence>
<keyword evidence="6 8" id="KW-1133">Transmembrane helix</keyword>
<evidence type="ECO:0000256" key="1">
    <source>
        <dbReference type="ARBA" id="ARBA00004651"/>
    </source>
</evidence>
<keyword evidence="3" id="KW-0813">Transport</keyword>
<dbReference type="InterPro" id="IPR006419">
    <property type="entry name" value="NMN_transpt_PnuC"/>
</dbReference>
<dbReference type="PANTHER" id="PTHR36122:SF2">
    <property type="entry name" value="NICOTINAMIDE RIBOSIDE TRANSPORTER PNUC"/>
    <property type="match status" value="1"/>
</dbReference>
<evidence type="ECO:0000256" key="7">
    <source>
        <dbReference type="ARBA" id="ARBA00023136"/>
    </source>
</evidence>
<keyword evidence="4" id="KW-1003">Cell membrane</keyword>
<reference evidence="9 10" key="1">
    <citation type="journal article" date="2015" name="Genome Announc.">
        <title>Expanding the biotechnology potential of lactobacilli through comparative genomics of 213 strains and associated genera.</title>
        <authorList>
            <person name="Sun Z."/>
            <person name="Harris H.M."/>
            <person name="McCann A."/>
            <person name="Guo C."/>
            <person name="Argimon S."/>
            <person name="Zhang W."/>
            <person name="Yang X."/>
            <person name="Jeffery I.B."/>
            <person name="Cooney J.C."/>
            <person name="Kagawa T.F."/>
            <person name="Liu W."/>
            <person name="Song Y."/>
            <person name="Salvetti E."/>
            <person name="Wrobel A."/>
            <person name="Rasinkangas P."/>
            <person name="Parkhill J."/>
            <person name="Rea M.C."/>
            <person name="O'Sullivan O."/>
            <person name="Ritari J."/>
            <person name="Douillard F.P."/>
            <person name="Paul Ross R."/>
            <person name="Yang R."/>
            <person name="Briner A.E."/>
            <person name="Felis G.E."/>
            <person name="de Vos W.M."/>
            <person name="Barrangou R."/>
            <person name="Klaenhammer T.R."/>
            <person name="Caufield P.W."/>
            <person name="Cui Y."/>
            <person name="Zhang H."/>
            <person name="O'Toole P.W."/>
        </authorList>
    </citation>
    <scope>NUCLEOTIDE SEQUENCE [LARGE SCALE GENOMIC DNA]</scope>
    <source>
        <strain evidence="9 10">DSM 20444</strain>
    </source>
</reference>
<dbReference type="EMBL" id="AYYH01000027">
    <property type="protein sequence ID" value="KRN09362.1"/>
    <property type="molecule type" value="Genomic_DNA"/>
</dbReference>
<evidence type="ECO:0000256" key="8">
    <source>
        <dbReference type="SAM" id="Phobius"/>
    </source>
</evidence>
<feature type="transmembrane region" description="Helical" evidence="8">
    <location>
        <begin position="248"/>
        <end position="268"/>
    </location>
</feature>
<protein>
    <submittedName>
        <fullName evidence="9">Nicotinamide mononucleotide transporter</fullName>
    </submittedName>
</protein>
<comment type="similarity">
    <text evidence="2">Belongs to the nicotinamide ribonucleoside (NR) uptake permease (TC 4.B.1) family.</text>
</comment>
<proteinExistence type="inferred from homology"/>
<dbReference type="NCBIfam" id="TIGR01528">
    <property type="entry name" value="NMN_trans_PnuC"/>
    <property type="match status" value="1"/>
</dbReference>
<evidence type="ECO:0000256" key="2">
    <source>
        <dbReference type="ARBA" id="ARBA00006669"/>
    </source>
</evidence>
<feature type="transmembrane region" description="Helical" evidence="8">
    <location>
        <begin position="40"/>
        <end position="65"/>
    </location>
</feature>
<name>A0A0R2DZK0_9LACO</name>
<evidence type="ECO:0000313" key="9">
    <source>
        <dbReference type="EMBL" id="KRN09362.1"/>
    </source>
</evidence>
<feature type="transmembrane region" description="Helical" evidence="8">
    <location>
        <begin position="195"/>
        <end position="212"/>
    </location>
</feature>
<feature type="transmembrane region" description="Helical" evidence="8">
    <location>
        <begin position="163"/>
        <end position="183"/>
    </location>
</feature>
<dbReference type="RefSeq" id="WP_010078290.1">
    <property type="nucleotide sequence ID" value="NZ_AYYH01000027.1"/>
</dbReference>
<evidence type="ECO:0000256" key="5">
    <source>
        <dbReference type="ARBA" id="ARBA00022692"/>
    </source>
</evidence>
<dbReference type="GO" id="GO:0034257">
    <property type="term" value="F:nicotinamide riboside transmembrane transporter activity"/>
    <property type="evidence" value="ECO:0007669"/>
    <property type="project" value="InterPro"/>
</dbReference>
<dbReference type="PATRIC" id="fig|1046596.6.peg.1165"/>
<dbReference type="Pfam" id="PF04973">
    <property type="entry name" value="NMN_transporter"/>
    <property type="match status" value="1"/>
</dbReference>
<feature type="transmembrane region" description="Helical" evidence="8">
    <location>
        <begin position="219"/>
        <end position="236"/>
    </location>
</feature>